<protein>
    <recommendedName>
        <fullName evidence="3">Nuclease SbcCD subunit C</fullName>
    </recommendedName>
</protein>
<dbReference type="PANTHER" id="PTHR32114:SF2">
    <property type="entry name" value="ABC TRANSPORTER ABCH.3"/>
    <property type="match status" value="1"/>
</dbReference>
<accession>A0A317QMQ7</accession>
<sequence length="669" mass="74106">MILDELVLNDFGAFAGRHVLSLTPQGDRPVVLIGALNGTGKTTVLEALQLALFGALAPQGSRRGMSYESYLRAAINDQQDPSVGAAVELAFRAHMDGAFRLLRVRRSWWSARNDKIREDVHVEVDGLPNAALSERWMEHVEAFVPRGVAHLFFFDGEQIEAFADLEVSRGLLETAIGGLLGLNLVDRLVADLEVLERRKKTDAVKDEEDERYLHSLEAALGVTRRREQDARQAVDQAAQRYARAVERKAAAEDRFQREGGRSHEVRAEIEARVQDARVARGLTESRLVDAMADLTPLLLVPDLVRATTDRAVAVRRQNEDRRLVEVLTRRDEELLALIRRLAEEGGLASEAMKPVEELLSGDRDRRSETRVEAVFDATPETTDLLQGLVNGGLDQLGGSLRQLLAAHEDAVDAVDRADVELASVPHADALHDLILERERATEEEREAGAALASTRDAHDAVEAELAKALRKQEIELERVARERLAAEDGERLLRHSEKARATLRQLRELATARHAQQIQAHVLEAARSLLRKDRLLSSVEIDPSNHQLTLLDTADREIVPSKLSAGERQMIAVSLLWGLAKAAGRPLPVIIDTPLGRLDRSHRKTFVENYLPNASHQVIVLSTDAEVDGEAIQRLGSAVSHTIHLVHDPRTRSSRIETGYVTELTGDVA</sequence>
<keyword evidence="4" id="KW-0175">Coiled coil</keyword>
<dbReference type="GO" id="GO:0006302">
    <property type="term" value="P:double-strand break repair"/>
    <property type="evidence" value="ECO:0007669"/>
    <property type="project" value="InterPro"/>
</dbReference>
<evidence type="ECO:0000313" key="7">
    <source>
        <dbReference type="Proteomes" id="UP000246661"/>
    </source>
</evidence>
<dbReference type="Proteomes" id="UP000246661">
    <property type="component" value="Unassembled WGS sequence"/>
</dbReference>
<keyword evidence="7" id="KW-1185">Reference proteome</keyword>
<dbReference type="InterPro" id="IPR027417">
    <property type="entry name" value="P-loop_NTPase"/>
</dbReference>
<comment type="subunit">
    <text evidence="2">Heterodimer of SbcC and SbcD.</text>
</comment>
<dbReference type="GO" id="GO:0016887">
    <property type="term" value="F:ATP hydrolysis activity"/>
    <property type="evidence" value="ECO:0007669"/>
    <property type="project" value="InterPro"/>
</dbReference>
<reference evidence="7" key="1">
    <citation type="submission" date="2018-05" db="EMBL/GenBank/DDBJ databases">
        <authorList>
            <person name="Klenk H.-P."/>
            <person name="Huntemann M."/>
            <person name="Clum A."/>
            <person name="Pillay M."/>
            <person name="Palaniappan K."/>
            <person name="Varghese N."/>
            <person name="Mikhailova N."/>
            <person name="Stamatis D."/>
            <person name="Reddy T."/>
            <person name="Daum C."/>
            <person name="Shapiro N."/>
            <person name="Ivanova N."/>
            <person name="Kyrpides N."/>
            <person name="Woyke T."/>
        </authorList>
    </citation>
    <scope>NUCLEOTIDE SEQUENCE [LARGE SCALE GENOMIC DNA]</scope>
    <source>
        <strain evidence="7">DSM 45417</strain>
    </source>
</reference>
<dbReference type="SUPFAM" id="SSF52540">
    <property type="entry name" value="P-loop containing nucleoside triphosphate hydrolases"/>
    <property type="match status" value="1"/>
</dbReference>
<dbReference type="OrthoDB" id="9795626at2"/>
<dbReference type="Gene3D" id="3.40.50.300">
    <property type="entry name" value="P-loop containing nucleotide triphosphate hydrolases"/>
    <property type="match status" value="2"/>
</dbReference>
<name>A0A317QMQ7_9ACTN</name>
<dbReference type="PANTHER" id="PTHR32114">
    <property type="entry name" value="ABC TRANSPORTER ABCH.3"/>
    <property type="match status" value="1"/>
</dbReference>
<organism evidence="6 7">
    <name type="scientific">Geodermatophilus normandii</name>
    <dbReference type="NCBI Taxonomy" id="1137989"/>
    <lineage>
        <taxon>Bacteria</taxon>
        <taxon>Bacillati</taxon>
        <taxon>Actinomycetota</taxon>
        <taxon>Actinomycetes</taxon>
        <taxon>Geodermatophilales</taxon>
        <taxon>Geodermatophilaceae</taxon>
        <taxon>Geodermatophilus</taxon>
    </lineage>
</organism>
<dbReference type="Pfam" id="PF13476">
    <property type="entry name" value="AAA_23"/>
    <property type="match status" value="1"/>
</dbReference>
<evidence type="ECO:0000256" key="4">
    <source>
        <dbReference type="SAM" id="Coils"/>
    </source>
</evidence>
<proteinExistence type="inferred from homology"/>
<evidence type="ECO:0000259" key="5">
    <source>
        <dbReference type="Pfam" id="PF13476"/>
    </source>
</evidence>
<evidence type="ECO:0000313" key="6">
    <source>
        <dbReference type="EMBL" id="PWW23475.1"/>
    </source>
</evidence>
<feature type="domain" description="Rad50/SbcC-type AAA" evidence="5">
    <location>
        <begin position="6"/>
        <end position="126"/>
    </location>
</feature>
<gene>
    <name evidence="6" type="ORF">JD79_02649</name>
</gene>
<dbReference type="AlphaFoldDB" id="A0A317QMQ7"/>
<dbReference type="InterPro" id="IPR038729">
    <property type="entry name" value="Rad50/SbcC_AAA"/>
</dbReference>
<dbReference type="EMBL" id="QGTX01000001">
    <property type="protein sequence ID" value="PWW23475.1"/>
    <property type="molecule type" value="Genomic_DNA"/>
</dbReference>
<comment type="caution">
    <text evidence="6">The sequence shown here is derived from an EMBL/GenBank/DDBJ whole genome shotgun (WGS) entry which is preliminary data.</text>
</comment>
<dbReference type="RefSeq" id="WP_110005876.1">
    <property type="nucleotide sequence ID" value="NZ_QGTX01000001.1"/>
</dbReference>
<dbReference type="InterPro" id="IPR017599">
    <property type="entry name" value="DNA_S_DndD"/>
</dbReference>
<evidence type="ECO:0000256" key="1">
    <source>
        <dbReference type="ARBA" id="ARBA00006930"/>
    </source>
</evidence>
<evidence type="ECO:0000256" key="3">
    <source>
        <dbReference type="ARBA" id="ARBA00013368"/>
    </source>
</evidence>
<dbReference type="NCBIfam" id="TIGR03185">
    <property type="entry name" value="DNA_S_dndD"/>
    <property type="match status" value="1"/>
</dbReference>
<comment type="similarity">
    <text evidence="1">Belongs to the SMC family. SbcC subfamily.</text>
</comment>
<evidence type="ECO:0000256" key="2">
    <source>
        <dbReference type="ARBA" id="ARBA00011322"/>
    </source>
</evidence>
<feature type="coiled-coil region" evidence="4">
    <location>
        <begin position="451"/>
        <end position="482"/>
    </location>
</feature>